<dbReference type="Proteomes" id="UP001221898">
    <property type="component" value="Unassembled WGS sequence"/>
</dbReference>
<name>A0AAD7SAW5_9TELE</name>
<keyword evidence="3" id="KW-1185">Reference proteome</keyword>
<proteinExistence type="predicted"/>
<dbReference type="EMBL" id="JAINUG010000085">
    <property type="protein sequence ID" value="KAJ8399159.1"/>
    <property type="molecule type" value="Genomic_DNA"/>
</dbReference>
<dbReference type="AlphaFoldDB" id="A0AAD7SAW5"/>
<accession>A0AAD7SAW5</accession>
<protein>
    <submittedName>
        <fullName evidence="2">Uncharacterized protein</fullName>
    </submittedName>
</protein>
<evidence type="ECO:0000256" key="1">
    <source>
        <dbReference type="SAM" id="MobiDB-lite"/>
    </source>
</evidence>
<sequence>MKNAPDLPAVRRCPCYLTDPRLVLFRLNPPRPCGGAASDSQALGTGLRPPPPSDEEEAWIQIVKGRKHKRSLSNGQCR</sequence>
<organism evidence="2 3">
    <name type="scientific">Aldrovandia affinis</name>
    <dbReference type="NCBI Taxonomy" id="143900"/>
    <lineage>
        <taxon>Eukaryota</taxon>
        <taxon>Metazoa</taxon>
        <taxon>Chordata</taxon>
        <taxon>Craniata</taxon>
        <taxon>Vertebrata</taxon>
        <taxon>Euteleostomi</taxon>
        <taxon>Actinopterygii</taxon>
        <taxon>Neopterygii</taxon>
        <taxon>Teleostei</taxon>
        <taxon>Notacanthiformes</taxon>
        <taxon>Halosauridae</taxon>
        <taxon>Aldrovandia</taxon>
    </lineage>
</organism>
<comment type="caution">
    <text evidence="2">The sequence shown here is derived from an EMBL/GenBank/DDBJ whole genome shotgun (WGS) entry which is preliminary data.</text>
</comment>
<evidence type="ECO:0000313" key="2">
    <source>
        <dbReference type="EMBL" id="KAJ8399159.1"/>
    </source>
</evidence>
<gene>
    <name evidence="2" type="ORF">AAFF_G00415380</name>
</gene>
<feature type="region of interest" description="Disordered" evidence="1">
    <location>
        <begin position="33"/>
        <end position="55"/>
    </location>
</feature>
<reference evidence="2" key="1">
    <citation type="journal article" date="2023" name="Science">
        <title>Genome structures resolve the early diversification of teleost fishes.</title>
        <authorList>
            <person name="Parey E."/>
            <person name="Louis A."/>
            <person name="Montfort J."/>
            <person name="Bouchez O."/>
            <person name="Roques C."/>
            <person name="Iampietro C."/>
            <person name="Lluch J."/>
            <person name="Castinel A."/>
            <person name="Donnadieu C."/>
            <person name="Desvignes T."/>
            <person name="Floi Bucao C."/>
            <person name="Jouanno E."/>
            <person name="Wen M."/>
            <person name="Mejri S."/>
            <person name="Dirks R."/>
            <person name="Jansen H."/>
            <person name="Henkel C."/>
            <person name="Chen W.J."/>
            <person name="Zahm M."/>
            <person name="Cabau C."/>
            <person name="Klopp C."/>
            <person name="Thompson A.W."/>
            <person name="Robinson-Rechavi M."/>
            <person name="Braasch I."/>
            <person name="Lecointre G."/>
            <person name="Bobe J."/>
            <person name="Postlethwait J.H."/>
            <person name="Berthelot C."/>
            <person name="Roest Crollius H."/>
            <person name="Guiguen Y."/>
        </authorList>
    </citation>
    <scope>NUCLEOTIDE SEQUENCE</scope>
    <source>
        <strain evidence="2">NC1722</strain>
    </source>
</reference>
<evidence type="ECO:0000313" key="3">
    <source>
        <dbReference type="Proteomes" id="UP001221898"/>
    </source>
</evidence>